<dbReference type="EMBL" id="CP089977">
    <property type="protein sequence ID" value="UXZ04897.1"/>
    <property type="molecule type" value="Genomic_DNA"/>
</dbReference>
<reference evidence="2" key="1">
    <citation type="submission" date="2021-12" db="EMBL/GenBank/DDBJ databases">
        <title>taxonomy of Moraxella sp. ZY201224.</title>
        <authorList>
            <person name="Li F."/>
        </authorList>
    </citation>
    <scope>NUCLEOTIDE SEQUENCE</scope>
    <source>
        <strain evidence="2">ZY201224</strain>
    </source>
</reference>
<organism evidence="2 3">
    <name type="scientific">Moraxella nasicaprae</name>
    <dbReference type="NCBI Taxonomy" id="2904122"/>
    <lineage>
        <taxon>Bacteria</taxon>
        <taxon>Pseudomonadati</taxon>
        <taxon>Pseudomonadota</taxon>
        <taxon>Gammaproteobacteria</taxon>
        <taxon>Moraxellales</taxon>
        <taxon>Moraxellaceae</taxon>
        <taxon>Moraxella</taxon>
    </lineage>
</organism>
<sequence>MQVSNTFKALVTGGLLMVSTLGVAKDGTPAQQPAPTPEEAKMLDFCSFATLGLVATADMRQSGVSKAEANKKLDDFIKEASKDVTDKEDKQVLADLGKFWKGNVDGLYSVEVFEKEEDKIGFVQYVYNESMNTCIADIKSQNKPAK</sequence>
<feature type="signal peptide" evidence="1">
    <location>
        <begin position="1"/>
        <end position="24"/>
    </location>
</feature>
<gene>
    <name evidence="2" type="ORF">LU297_00100</name>
</gene>
<proteinExistence type="predicted"/>
<evidence type="ECO:0000256" key="1">
    <source>
        <dbReference type="SAM" id="SignalP"/>
    </source>
</evidence>
<keyword evidence="3" id="KW-1185">Reference proteome</keyword>
<protein>
    <submittedName>
        <fullName evidence="2">Uncharacterized protein</fullName>
    </submittedName>
</protein>
<accession>A0ABY6F467</accession>
<dbReference type="RefSeq" id="WP_263076398.1">
    <property type="nucleotide sequence ID" value="NZ_CP089977.1"/>
</dbReference>
<evidence type="ECO:0000313" key="3">
    <source>
        <dbReference type="Proteomes" id="UP001063782"/>
    </source>
</evidence>
<dbReference type="Proteomes" id="UP001063782">
    <property type="component" value="Chromosome"/>
</dbReference>
<keyword evidence="1" id="KW-0732">Signal</keyword>
<evidence type="ECO:0000313" key="2">
    <source>
        <dbReference type="EMBL" id="UXZ04897.1"/>
    </source>
</evidence>
<name>A0ABY6F467_9GAMM</name>
<feature type="chain" id="PRO_5045818620" evidence="1">
    <location>
        <begin position="25"/>
        <end position="146"/>
    </location>
</feature>